<accession>A0A7W7LGV3</accession>
<protein>
    <recommendedName>
        <fullName evidence="3">DUF5133 domain-containing protein</fullName>
    </recommendedName>
</protein>
<dbReference type="EMBL" id="JACHJG010000013">
    <property type="protein sequence ID" value="MBB4889438.1"/>
    <property type="molecule type" value="Genomic_DNA"/>
</dbReference>
<proteinExistence type="predicted"/>
<dbReference type="Proteomes" id="UP000556436">
    <property type="component" value="Unassembled WGS sequence"/>
</dbReference>
<dbReference type="RefSeq" id="WP_184737870.1">
    <property type="nucleotide sequence ID" value="NZ_JACHJG010000013.1"/>
</dbReference>
<evidence type="ECO:0000313" key="1">
    <source>
        <dbReference type="EMBL" id="MBB4889438.1"/>
    </source>
</evidence>
<gene>
    <name evidence="1" type="ORF">FHS38_005513</name>
</gene>
<evidence type="ECO:0008006" key="3">
    <source>
        <dbReference type="Google" id="ProtNLM"/>
    </source>
</evidence>
<dbReference type="InterPro" id="IPR033457">
    <property type="entry name" value="DUF5133"/>
</dbReference>
<dbReference type="Pfam" id="PF17196">
    <property type="entry name" value="DUF5133"/>
    <property type="match status" value="1"/>
</dbReference>
<comment type="caution">
    <text evidence="1">The sequence shown here is derived from an EMBL/GenBank/DDBJ whole genome shotgun (WGS) entry which is preliminary data.</text>
</comment>
<dbReference type="AlphaFoldDB" id="A0A7W7LGV3"/>
<sequence length="75" mass="8346">MLMAHPAVLRDLLDRYERLRAVAGERVVRAQVYRQLQDTAYTLCVTTGTRDIDAALRAARSRAAQYPTAEAVVAV</sequence>
<keyword evidence="2" id="KW-1185">Reference proteome</keyword>
<reference evidence="1 2" key="1">
    <citation type="submission" date="2020-08" db="EMBL/GenBank/DDBJ databases">
        <title>Genomic Encyclopedia of Type Strains, Phase III (KMG-III): the genomes of soil and plant-associated and newly described type strains.</title>
        <authorList>
            <person name="Whitman W."/>
        </authorList>
    </citation>
    <scope>NUCLEOTIDE SEQUENCE [LARGE SCALE GENOMIC DNA]</scope>
    <source>
        <strain evidence="1 2">CECT 3265</strain>
    </source>
</reference>
<name>A0A7W7LGV3_STRNE</name>
<evidence type="ECO:0000313" key="2">
    <source>
        <dbReference type="Proteomes" id="UP000556436"/>
    </source>
</evidence>
<organism evidence="1 2">
    <name type="scientific">Streptomyces netropsis</name>
    <name type="common">Streptoverticillium netropsis</name>
    <dbReference type="NCBI Taxonomy" id="55404"/>
    <lineage>
        <taxon>Bacteria</taxon>
        <taxon>Bacillati</taxon>
        <taxon>Actinomycetota</taxon>
        <taxon>Actinomycetes</taxon>
        <taxon>Kitasatosporales</taxon>
        <taxon>Streptomycetaceae</taxon>
        <taxon>Streptomyces</taxon>
    </lineage>
</organism>